<evidence type="ECO:0000313" key="3">
    <source>
        <dbReference type="Proteomes" id="UP000008068"/>
    </source>
</evidence>
<reference evidence="3" key="1">
    <citation type="submission" date="2011-07" db="EMBL/GenBank/DDBJ databases">
        <authorList>
            <consortium name="Caenorhabditis brenneri Sequencing and Analysis Consortium"/>
            <person name="Wilson R.K."/>
        </authorList>
    </citation>
    <scope>NUCLEOTIDE SEQUENCE [LARGE SCALE GENOMIC DNA]</scope>
    <source>
        <strain evidence="3">PB2801</strain>
    </source>
</reference>
<dbReference type="EMBL" id="GL379786">
    <property type="protein sequence ID" value="EGT30661.1"/>
    <property type="molecule type" value="Genomic_DNA"/>
</dbReference>
<feature type="compositionally biased region" description="Acidic residues" evidence="1">
    <location>
        <begin position="766"/>
        <end position="791"/>
    </location>
</feature>
<gene>
    <name evidence="2" type="ORF">CAEBREN_22019</name>
</gene>
<dbReference type="FunCoup" id="G0M766">
    <property type="interactions" value="1016"/>
</dbReference>
<protein>
    <submittedName>
        <fullName evidence="2">Uncharacterized protein</fullName>
    </submittedName>
</protein>
<dbReference type="AlphaFoldDB" id="G0M766"/>
<dbReference type="eggNOG" id="ENOG502TIBG">
    <property type="taxonomic scope" value="Eukaryota"/>
</dbReference>
<dbReference type="HOGENOM" id="CLU_318126_0_0_1"/>
<proteinExistence type="predicted"/>
<keyword evidence="3" id="KW-1185">Reference proteome</keyword>
<dbReference type="Proteomes" id="UP000008068">
    <property type="component" value="Unassembled WGS sequence"/>
</dbReference>
<feature type="compositionally biased region" description="Acidic residues" evidence="1">
    <location>
        <begin position="799"/>
        <end position="824"/>
    </location>
</feature>
<dbReference type="OrthoDB" id="5877560at2759"/>
<feature type="compositionally biased region" description="Low complexity" evidence="1">
    <location>
        <begin position="751"/>
        <end position="762"/>
    </location>
</feature>
<dbReference type="InParanoid" id="G0M766"/>
<name>G0M766_CAEBE</name>
<accession>G0M766</accession>
<feature type="region of interest" description="Disordered" evidence="1">
    <location>
        <begin position="750"/>
        <end position="826"/>
    </location>
</feature>
<evidence type="ECO:0000256" key="1">
    <source>
        <dbReference type="SAM" id="MobiDB-lite"/>
    </source>
</evidence>
<evidence type="ECO:0000313" key="2">
    <source>
        <dbReference type="EMBL" id="EGT30661.1"/>
    </source>
</evidence>
<dbReference type="STRING" id="135651.G0M766"/>
<sequence>MNSNLDLSQFPSFLNLTRELAGNNKYAIKSKFNTVMSSCPQELRILAVEGMLFKSIREEIDRDLLCLVGNYIIRDEYRQQRINILVHLPRHLTLDHNTAKCMTLTIAHLVLERNRQLYYQYKNEFAEQLLKFVDPRVIGYTGQLDRFSLEIMRYLERYVKPLWSPKGTYLSNAFYSVMAKRVSEDSIDYFMEHIMESENYSYHSMMTALTEAVDENILKLKPALRFMQEKHVTCKEKLLLGSVSKELQTTIEVQFVRYLLTNTQFYGIERFMKRVAFGAVCDNDTIEQIAKVHINDLLLTMDSTPKNEWLIFLTRQSTLTKYYDGFKNRALEKALHFFDNVSGMTETQQKVFFSVVALQSSPKANCKFTGNDKLFRHLFIRCMSLLPSTRRTDLTMEFNSLHSVLYCIHNLYAIDGDRLEMMYEIDATWLKKVCHTLDLLTVTSNNIAHKKKDFPEFSEKLRRAEKKYRIAMDVGKLLSYMLGVLQNVDLKLDHPFMNKSEVFADDDWTDTFTKRTYIPLTKDLIKRGYKIDFLHRKPANVVYEMYGEESDVIEEKTEEKTKETTEEESFEAFRILFNDDSTGSNNVNENVDRNREEEVATKLIGIWTRENASSSATKNKSCEETTTSAPIYTKSDNPRTFAYVEALGNAFFEKSDLLTHWVEPQTIKEINLIVREDFEEDNPLYWPSPSEIEAKGDAISIEINKPSTSTNLPTEAVGSQLNDETVNNVNQLMRFVTIRRDAYEERIAIAEEQSNNSSNSTPPSEPESEHEIEDSDNSDNDDDNEDDEDIFSEYTLPSSDDEDNDFDIDDDDDLEDDDESDDMDGASRSIDFRRAIRLASVRDFRVRFGRSLNFTYDRQRVVGMTEFSSIFAYPNPEVYQGGDITVLLGTNNVPLGYYESEGRKEEDYVLNETDD</sequence>
<organism evidence="3">
    <name type="scientific">Caenorhabditis brenneri</name>
    <name type="common">Nematode worm</name>
    <dbReference type="NCBI Taxonomy" id="135651"/>
    <lineage>
        <taxon>Eukaryota</taxon>
        <taxon>Metazoa</taxon>
        <taxon>Ecdysozoa</taxon>
        <taxon>Nematoda</taxon>
        <taxon>Chromadorea</taxon>
        <taxon>Rhabditida</taxon>
        <taxon>Rhabditina</taxon>
        <taxon>Rhabditomorpha</taxon>
        <taxon>Rhabditoidea</taxon>
        <taxon>Rhabditidae</taxon>
        <taxon>Peloderinae</taxon>
        <taxon>Caenorhabditis</taxon>
    </lineage>
</organism>